<accession>A0A179BMU6</accession>
<evidence type="ECO:0000313" key="1">
    <source>
        <dbReference type="EMBL" id="OAP93048.1"/>
    </source>
</evidence>
<protein>
    <submittedName>
        <fullName evidence="1">Uncharacterized protein</fullName>
    </submittedName>
</protein>
<comment type="caution">
    <text evidence="1">The sequence shown here is derived from an EMBL/GenBank/DDBJ whole genome shotgun (WGS) entry which is preliminary data.</text>
</comment>
<name>A0A179BMU6_ACIFR</name>
<keyword evidence="2" id="KW-1185">Reference proteome</keyword>
<dbReference type="EMBL" id="LVXZ01000018">
    <property type="protein sequence ID" value="OAP93048.1"/>
    <property type="molecule type" value="Genomic_DNA"/>
</dbReference>
<organism evidence="1 2">
    <name type="scientific">Acidithiobacillus ferrooxidans</name>
    <name type="common">Thiobacillus ferrooxidans</name>
    <dbReference type="NCBI Taxonomy" id="920"/>
    <lineage>
        <taxon>Bacteria</taxon>
        <taxon>Pseudomonadati</taxon>
        <taxon>Pseudomonadota</taxon>
        <taxon>Acidithiobacillia</taxon>
        <taxon>Acidithiobacillales</taxon>
        <taxon>Acidithiobacillaceae</taxon>
        <taxon>Acidithiobacillus</taxon>
    </lineage>
</organism>
<evidence type="ECO:0000313" key="2">
    <source>
        <dbReference type="Proteomes" id="UP000078302"/>
    </source>
</evidence>
<dbReference type="Proteomes" id="UP000078302">
    <property type="component" value="Unassembled WGS sequence"/>
</dbReference>
<dbReference type="OrthoDB" id="9342840at2"/>
<sequence>MNKQIGMVITRKRQSIMADSYLANAELAIVESTETGLFYGAVYRNHPTPSGSDRWLLSITMNEGFLSQRKAAIAANKAFPEIKPLELPAVSDDDACSMDVSLPIGALLTHLTPNKKRLGDSEPQIVEVRQYNAFDAPLLDIPITPRQLTWLARTGRVEHDSSSGNDPELNYRYDYYLAVPTGIDSVVA</sequence>
<proteinExistence type="predicted"/>
<gene>
    <name evidence="1" type="ORF">A4H96_02150</name>
</gene>
<dbReference type="AlphaFoldDB" id="A0A179BMU6"/>
<dbReference type="RefSeq" id="WP_064218065.1">
    <property type="nucleotide sequence ID" value="NZ_LVXZ01000018.1"/>
</dbReference>
<reference evidence="1 2" key="1">
    <citation type="submission" date="2016-04" db="EMBL/GenBank/DDBJ databases">
        <title>Acidithiobacillus ferrooxidans genome sequencing and assembly.</title>
        <authorList>
            <person name="Zhou Z."/>
        </authorList>
    </citation>
    <scope>NUCLEOTIDE SEQUENCE [LARGE SCALE GENOMIC DNA]</scope>
    <source>
        <strain evidence="1 2">BY0502</strain>
    </source>
</reference>